<dbReference type="Proteomes" id="UP000236232">
    <property type="component" value="Unassembled WGS sequence"/>
</dbReference>
<name>A0ABX4Y1F4_9PSED</name>
<keyword evidence="2" id="KW-1185">Reference proteome</keyword>
<protein>
    <recommendedName>
        <fullName evidence="3">DUF1534 domain-containing protein</fullName>
    </recommendedName>
</protein>
<dbReference type="EMBL" id="POWE01000104">
    <property type="protein sequence ID" value="PNQ91176.1"/>
    <property type="molecule type" value="Genomic_DNA"/>
</dbReference>
<reference evidence="1 2" key="1">
    <citation type="submission" date="2018-01" db="EMBL/GenBank/DDBJ databases">
        <title>Draft Genome Sequence of Pseudomonas gingeri NCPPB 3146 (LMG 5327), a White Line Reaction Producer.</title>
        <authorList>
            <person name="Rokni-Zadeh H."/>
            <person name="Bahrami T."/>
            <person name="Zarvandi S."/>
            <person name="Changi-Ashtiani M."/>
            <person name="De Mot R."/>
        </authorList>
    </citation>
    <scope>NUCLEOTIDE SEQUENCE [LARGE SCALE GENOMIC DNA]</scope>
    <source>
        <strain evidence="2">NCPPB 3146 \ LMG 5327</strain>
    </source>
</reference>
<evidence type="ECO:0008006" key="3">
    <source>
        <dbReference type="Google" id="ProtNLM"/>
    </source>
</evidence>
<sequence>MGVGTLTKHDGAVRLTHRTASFAGKPAPTQEPAARDLATLSRMPNCRQTTPAPHRCARR</sequence>
<gene>
    <name evidence="1" type="ORF">CCU68_17690</name>
</gene>
<evidence type="ECO:0000313" key="2">
    <source>
        <dbReference type="Proteomes" id="UP000236232"/>
    </source>
</evidence>
<proteinExistence type="predicted"/>
<evidence type="ECO:0000313" key="1">
    <source>
        <dbReference type="EMBL" id="PNQ91176.1"/>
    </source>
</evidence>
<accession>A0ABX4Y1F4</accession>
<comment type="caution">
    <text evidence="1">The sequence shown here is derived from an EMBL/GenBank/DDBJ whole genome shotgun (WGS) entry which is preliminary data.</text>
</comment>
<organism evidence="1 2">
    <name type="scientific">Pseudomonas gingeri NCPPB 3146 = LMG 5327</name>
    <dbReference type="NCBI Taxonomy" id="707248"/>
    <lineage>
        <taxon>Bacteria</taxon>
        <taxon>Pseudomonadati</taxon>
        <taxon>Pseudomonadota</taxon>
        <taxon>Gammaproteobacteria</taxon>
        <taxon>Pseudomonadales</taxon>
        <taxon>Pseudomonadaceae</taxon>
        <taxon>Pseudomonas</taxon>
    </lineage>
</organism>